<dbReference type="EMBL" id="FQXO01000012">
    <property type="protein sequence ID" value="SHH38202.1"/>
    <property type="molecule type" value="Genomic_DNA"/>
</dbReference>
<keyword evidence="2" id="KW-1185">Reference proteome</keyword>
<organism evidence="1 2">
    <name type="scientific">Caloranaerobacter azorensis DSM 13643</name>
    <dbReference type="NCBI Taxonomy" id="1121264"/>
    <lineage>
        <taxon>Bacteria</taxon>
        <taxon>Bacillati</taxon>
        <taxon>Bacillota</taxon>
        <taxon>Tissierellia</taxon>
        <taxon>Tissierellales</taxon>
        <taxon>Thermohalobacteraceae</taxon>
        <taxon>Caloranaerobacter</taxon>
    </lineage>
</organism>
<protein>
    <submittedName>
        <fullName evidence="1">Uncharacterized protein</fullName>
    </submittedName>
</protein>
<evidence type="ECO:0000313" key="1">
    <source>
        <dbReference type="EMBL" id="SHH38202.1"/>
    </source>
</evidence>
<proteinExistence type="predicted"/>
<name>A0A1M5SHY2_9FIRM</name>
<reference evidence="2" key="1">
    <citation type="submission" date="2016-11" db="EMBL/GenBank/DDBJ databases">
        <authorList>
            <person name="Varghese N."/>
            <person name="Submissions S."/>
        </authorList>
    </citation>
    <scope>NUCLEOTIDE SEQUENCE [LARGE SCALE GENOMIC DNA]</scope>
    <source>
        <strain evidence="2">DSM 13643</strain>
    </source>
</reference>
<dbReference type="Proteomes" id="UP000183967">
    <property type="component" value="Unassembled WGS sequence"/>
</dbReference>
<gene>
    <name evidence="1" type="ORF">SAMN02745135_00606</name>
</gene>
<evidence type="ECO:0000313" key="2">
    <source>
        <dbReference type="Proteomes" id="UP000183967"/>
    </source>
</evidence>
<accession>A0A1M5SHY2</accession>
<dbReference type="RefSeq" id="WP_073195349.1">
    <property type="nucleotide sequence ID" value="NZ_FQXO01000012.1"/>
</dbReference>
<dbReference type="AlphaFoldDB" id="A0A1M5SHY2"/>
<dbReference type="OrthoDB" id="1965841at2"/>
<sequence>MIIFVLATIVVFVSNYQKKGTFEELVLNTYLDKSQAKGFDAIEMLDISDRKFIYKVSNNINVINEFLSKLNELELVEYRSGMPRNNNNLKTSQKRYAIFLENRETDEKILIHIWTDKCISVTVNTLSITENKENKITKYEYDTKTHTYDIINGSIDFDYLDSLYNSLKELS</sequence>